<organism evidence="23 24">
    <name type="scientific">Oncorhynchus tshawytscha</name>
    <name type="common">Chinook salmon</name>
    <name type="synonym">Salmo tshawytscha</name>
    <dbReference type="NCBI Taxonomy" id="74940"/>
    <lineage>
        <taxon>Eukaryota</taxon>
        <taxon>Metazoa</taxon>
        <taxon>Chordata</taxon>
        <taxon>Craniata</taxon>
        <taxon>Vertebrata</taxon>
        <taxon>Euteleostomi</taxon>
        <taxon>Actinopterygii</taxon>
        <taxon>Neopterygii</taxon>
        <taxon>Teleostei</taxon>
        <taxon>Protacanthopterygii</taxon>
        <taxon>Salmoniformes</taxon>
        <taxon>Salmonidae</taxon>
        <taxon>Salmoninae</taxon>
        <taxon>Oncorhynchus</taxon>
    </lineage>
</organism>
<reference evidence="23" key="2">
    <citation type="submission" date="2025-09" db="UniProtKB">
        <authorList>
            <consortium name="Ensembl"/>
        </authorList>
    </citation>
    <scope>IDENTIFICATION</scope>
</reference>
<evidence type="ECO:0000259" key="22">
    <source>
        <dbReference type="PROSITE" id="PS50835"/>
    </source>
</evidence>
<feature type="transmembrane region" description="Helical" evidence="20">
    <location>
        <begin position="231"/>
        <end position="253"/>
    </location>
</feature>
<dbReference type="InterPro" id="IPR042456">
    <property type="entry name" value="F11R"/>
</dbReference>
<dbReference type="InterPro" id="IPR036179">
    <property type="entry name" value="Ig-like_dom_sf"/>
</dbReference>
<keyword evidence="14" id="KW-1015">Disulfide bond</keyword>
<evidence type="ECO:0000256" key="21">
    <source>
        <dbReference type="SAM" id="SignalP"/>
    </source>
</evidence>
<dbReference type="GO" id="GO:0090557">
    <property type="term" value="P:establishment of endothelial intestinal barrier"/>
    <property type="evidence" value="ECO:0007669"/>
    <property type="project" value="TreeGrafter"/>
</dbReference>
<dbReference type="GO" id="GO:0090559">
    <property type="term" value="P:regulation of membrane permeability"/>
    <property type="evidence" value="ECO:0007669"/>
    <property type="project" value="TreeGrafter"/>
</dbReference>
<evidence type="ECO:0000256" key="11">
    <source>
        <dbReference type="ARBA" id="ARBA00022949"/>
    </source>
</evidence>
<feature type="domain" description="Ig-like" evidence="22">
    <location>
        <begin position="19"/>
        <end position="120"/>
    </location>
</feature>
<evidence type="ECO:0000256" key="16">
    <source>
        <dbReference type="ARBA" id="ARBA00023319"/>
    </source>
</evidence>
<dbReference type="PANTHER" id="PTHR45113">
    <property type="entry name" value="JUNCTIONAL ADHESION MOLECULE A"/>
    <property type="match status" value="1"/>
</dbReference>
<reference evidence="23" key="1">
    <citation type="submission" date="2025-08" db="UniProtKB">
        <authorList>
            <consortium name="Ensembl"/>
        </authorList>
    </citation>
    <scope>IDENTIFICATION</scope>
</reference>
<evidence type="ECO:0000313" key="23">
    <source>
        <dbReference type="Ensembl" id="ENSOTSP00005045417.2"/>
    </source>
</evidence>
<dbReference type="GO" id="GO:0005886">
    <property type="term" value="C:plasma membrane"/>
    <property type="evidence" value="ECO:0007669"/>
    <property type="project" value="UniProtKB-SubCell"/>
</dbReference>
<evidence type="ECO:0000256" key="13">
    <source>
        <dbReference type="ARBA" id="ARBA00023136"/>
    </source>
</evidence>
<evidence type="ECO:0000256" key="4">
    <source>
        <dbReference type="ARBA" id="ARBA00016608"/>
    </source>
</evidence>
<evidence type="ECO:0000313" key="24">
    <source>
        <dbReference type="Proteomes" id="UP000694402"/>
    </source>
</evidence>
<evidence type="ECO:0000256" key="3">
    <source>
        <dbReference type="ARBA" id="ARBA00008637"/>
    </source>
</evidence>
<dbReference type="PROSITE" id="PS50835">
    <property type="entry name" value="IG_LIKE"/>
    <property type="match status" value="2"/>
</dbReference>
<evidence type="ECO:0000256" key="20">
    <source>
        <dbReference type="SAM" id="Phobius"/>
    </source>
</evidence>
<keyword evidence="7" id="KW-0597">Phosphoprotein</keyword>
<sequence>MFVSGLVSVFLFFHATGVEAFMVTTKNPNVRAKENEGADLYCTPSADFGADARVEWKFRDMKGSTTYVIFDGKPTTLYEGRVTKFDGMLRFSKVTRKDNGQYQCEVSNKQYVGDVNVNLTVLVPPSVPMCRIPTSVTTGHRVLLSCHDAEGSPSPTYKWYKDKTPLPENPSQFPAFKNYTYKINPLNGNLEFPSALVIDTGDYSCEAMNDAGPVQRCQAVRMEVRNINTGGIVAGVIVALLALALLCFGLWYAHRKGYMPKKSESKPKPSVVYQPSSESGDEEDVSFICIFPLVTSLRLLVFLAF</sequence>
<evidence type="ECO:0000256" key="2">
    <source>
        <dbReference type="ARBA" id="ARBA00004435"/>
    </source>
</evidence>
<keyword evidence="24" id="KW-1185">Reference proteome</keyword>
<keyword evidence="6" id="KW-1003">Cell membrane</keyword>
<keyword evidence="16" id="KW-0393">Immunoglobulin domain</keyword>
<evidence type="ECO:0000256" key="6">
    <source>
        <dbReference type="ARBA" id="ARBA00022475"/>
    </source>
</evidence>
<feature type="domain" description="Ig-like" evidence="22">
    <location>
        <begin position="125"/>
        <end position="221"/>
    </location>
</feature>
<keyword evidence="13 20" id="KW-0472">Membrane</keyword>
<protein>
    <recommendedName>
        <fullName evidence="4">Junctional adhesion molecule A</fullName>
    </recommendedName>
    <alternativeName>
        <fullName evidence="17">Junctional adhesion molecule 1</fullName>
    </alternativeName>
</protein>
<evidence type="ECO:0000256" key="1">
    <source>
        <dbReference type="ARBA" id="ARBA00004251"/>
    </source>
</evidence>
<comment type="similarity">
    <text evidence="3">Belongs to the immunoglobulin superfamily.</text>
</comment>
<dbReference type="FunFam" id="2.60.40.10:FF:000342">
    <property type="entry name" value="Junctional adhesion molecule A"/>
    <property type="match status" value="1"/>
</dbReference>
<keyword evidence="12 20" id="KW-1133">Transmembrane helix</keyword>
<evidence type="ECO:0000256" key="12">
    <source>
        <dbReference type="ARBA" id="ARBA00022989"/>
    </source>
</evidence>
<evidence type="ECO:0000256" key="15">
    <source>
        <dbReference type="ARBA" id="ARBA00023180"/>
    </source>
</evidence>
<comment type="subunit">
    <text evidence="18">Interacts with the ninth PDZ domain of MPDZ. Interacts with the first PDZ domain of PARD3. The association between PARD3 and PARD6B probably disrupts this interaction. Interacts with ITGAL (via I-domain). Interacts with CD151.</text>
</comment>
<accession>A0A8C8LVK0</accession>
<comment type="subcellular location">
    <subcellularLocation>
        <location evidence="2">Cell junction</location>
        <location evidence="2">Tight junction</location>
    </subcellularLocation>
    <subcellularLocation>
        <location evidence="1">Cell membrane</location>
        <topology evidence="1">Single-pass type I membrane protein</topology>
    </subcellularLocation>
</comment>
<dbReference type="SMART" id="SM00408">
    <property type="entry name" value="IGc2"/>
    <property type="match status" value="2"/>
</dbReference>
<dbReference type="SUPFAM" id="SSF48726">
    <property type="entry name" value="Immunoglobulin"/>
    <property type="match status" value="2"/>
</dbReference>
<evidence type="ECO:0000256" key="19">
    <source>
        <dbReference type="SAM" id="MobiDB-lite"/>
    </source>
</evidence>
<dbReference type="AlphaFoldDB" id="A0A8C8LVK0"/>
<keyword evidence="15" id="KW-0325">Glycoprotein</keyword>
<dbReference type="Pfam" id="PF13927">
    <property type="entry name" value="Ig_3"/>
    <property type="match status" value="2"/>
</dbReference>
<evidence type="ECO:0000256" key="8">
    <source>
        <dbReference type="ARBA" id="ARBA00022692"/>
    </source>
</evidence>
<evidence type="ECO:0000256" key="17">
    <source>
        <dbReference type="ARBA" id="ARBA00030590"/>
    </source>
</evidence>
<evidence type="ECO:0000256" key="14">
    <source>
        <dbReference type="ARBA" id="ARBA00023157"/>
    </source>
</evidence>
<keyword evidence="8 20" id="KW-0812">Transmembrane</keyword>
<keyword evidence="11" id="KW-0965">Cell junction</keyword>
<proteinExistence type="inferred from homology"/>
<evidence type="ECO:0000256" key="5">
    <source>
        <dbReference type="ARBA" id="ARBA00022427"/>
    </source>
</evidence>
<dbReference type="InterPro" id="IPR013783">
    <property type="entry name" value="Ig-like_fold"/>
</dbReference>
<keyword evidence="5" id="KW-0796">Tight junction</keyword>
<dbReference type="InterPro" id="IPR007110">
    <property type="entry name" value="Ig-like_dom"/>
</dbReference>
<dbReference type="SMART" id="SM00409">
    <property type="entry name" value="IG"/>
    <property type="match status" value="2"/>
</dbReference>
<dbReference type="PANTHER" id="PTHR45113:SF1">
    <property type="entry name" value="JUNCTIONAL ADHESION MOLECULE A"/>
    <property type="match status" value="1"/>
</dbReference>
<keyword evidence="10" id="KW-0677">Repeat</keyword>
<dbReference type="GO" id="GO:0005923">
    <property type="term" value="C:bicellular tight junction"/>
    <property type="evidence" value="ECO:0007669"/>
    <property type="project" value="UniProtKB-SubCell"/>
</dbReference>
<dbReference type="InterPro" id="IPR003599">
    <property type="entry name" value="Ig_sub"/>
</dbReference>
<evidence type="ECO:0000256" key="18">
    <source>
        <dbReference type="ARBA" id="ARBA00046718"/>
    </source>
</evidence>
<dbReference type="GO" id="GO:0050892">
    <property type="term" value="P:intestinal absorption"/>
    <property type="evidence" value="ECO:0007669"/>
    <property type="project" value="TreeGrafter"/>
</dbReference>
<feature type="region of interest" description="Disordered" evidence="19">
    <location>
        <begin position="260"/>
        <end position="279"/>
    </location>
</feature>
<evidence type="ECO:0000256" key="9">
    <source>
        <dbReference type="ARBA" id="ARBA00022729"/>
    </source>
</evidence>
<dbReference type="GO" id="GO:0007155">
    <property type="term" value="P:cell adhesion"/>
    <property type="evidence" value="ECO:0007669"/>
    <property type="project" value="InterPro"/>
</dbReference>
<evidence type="ECO:0000256" key="10">
    <source>
        <dbReference type="ARBA" id="ARBA00022737"/>
    </source>
</evidence>
<keyword evidence="9 21" id="KW-0732">Signal</keyword>
<gene>
    <name evidence="23" type="primary">LOC112218373</name>
</gene>
<feature type="chain" id="PRO_5044325788" description="Junctional adhesion molecule A" evidence="21">
    <location>
        <begin position="21"/>
        <end position="305"/>
    </location>
</feature>
<name>A0A8C8LVK0_ONCTS</name>
<dbReference type="GeneTree" id="ENSGT00940000159186"/>
<dbReference type="Gene3D" id="2.60.40.10">
    <property type="entry name" value="Immunoglobulins"/>
    <property type="match status" value="2"/>
</dbReference>
<dbReference type="Ensembl" id="ENSOTST00005049384.2">
    <property type="protein sequence ID" value="ENSOTSP00005045417.2"/>
    <property type="gene ID" value="ENSOTSG00005022040.2"/>
</dbReference>
<evidence type="ECO:0000256" key="7">
    <source>
        <dbReference type="ARBA" id="ARBA00022553"/>
    </source>
</evidence>
<feature type="signal peptide" evidence="21">
    <location>
        <begin position="1"/>
        <end position="20"/>
    </location>
</feature>
<dbReference type="Proteomes" id="UP000694402">
    <property type="component" value="Unassembled WGS sequence"/>
</dbReference>
<dbReference type="InterPro" id="IPR003598">
    <property type="entry name" value="Ig_sub2"/>
</dbReference>